<sequence length="59" mass="6508">MDHPDNYTVFGIEKPFPMVGAIGGGLLIGLAVMALAHVAFIRGWWPIDEIIEGEPLFHF</sequence>
<dbReference type="InterPro" id="IPR056627">
    <property type="entry name" value="TM_bacteriophage"/>
</dbReference>
<dbReference type="GeneID" id="60336791"/>
<gene>
    <name evidence="2" type="primary">25</name>
    <name evidence="2" type="ORF">PBI_THULATHULA_25</name>
</gene>
<keyword evidence="3" id="KW-1185">Reference proteome</keyword>
<dbReference type="RefSeq" id="YP_009965068.1">
    <property type="nucleotide sequence ID" value="NC_051738.1"/>
</dbReference>
<evidence type="ECO:0000256" key="1">
    <source>
        <dbReference type="SAM" id="Phobius"/>
    </source>
</evidence>
<dbReference type="Proteomes" id="UP000326708">
    <property type="component" value="Segment"/>
</dbReference>
<protein>
    <submittedName>
        <fullName evidence="2">Uncharacterized protein</fullName>
    </submittedName>
</protein>
<proteinExistence type="predicted"/>
<keyword evidence="1" id="KW-0812">Transmembrane</keyword>
<dbReference type="KEGG" id="vg:60336791"/>
<evidence type="ECO:0000313" key="3">
    <source>
        <dbReference type="Proteomes" id="UP000326708"/>
    </source>
</evidence>
<dbReference type="EMBL" id="MN234172">
    <property type="protein sequence ID" value="QFG09054.1"/>
    <property type="molecule type" value="Genomic_DNA"/>
</dbReference>
<name>A0A5J6TFD5_9CAUD</name>
<keyword evidence="1" id="KW-1133">Transmembrane helix</keyword>
<feature type="transmembrane region" description="Helical" evidence="1">
    <location>
        <begin position="20"/>
        <end position="41"/>
    </location>
</feature>
<evidence type="ECO:0000313" key="2">
    <source>
        <dbReference type="EMBL" id="QFG09054.1"/>
    </source>
</evidence>
<dbReference type="Pfam" id="PF24191">
    <property type="entry name" value="Mycobacteriophage_TM"/>
    <property type="match status" value="1"/>
</dbReference>
<accession>A0A5J6TFD5</accession>
<organism evidence="2 3">
    <name type="scientific">Mycobacterium phage ThulaThula</name>
    <dbReference type="NCBI Taxonomy" id="2599880"/>
    <lineage>
        <taxon>Viruses</taxon>
        <taxon>Duplodnaviria</taxon>
        <taxon>Heunggongvirae</taxon>
        <taxon>Uroviricota</taxon>
        <taxon>Caudoviricetes</taxon>
        <taxon>Pclasvirinae</taxon>
        <taxon>Phayoncevirus</taxon>
        <taxon>Phayoncevirus thulathula</taxon>
    </lineage>
</organism>
<reference evidence="2 3" key="1">
    <citation type="submission" date="2019-07" db="EMBL/GenBank/DDBJ databases">
        <authorList>
            <person name="Riley H.L."/>
            <person name="Stoner T.H."/>
            <person name="Garlena R.A."/>
            <person name="Russell D.A."/>
            <person name="Pope W.H."/>
            <person name="Jacobs-Sera D."/>
            <person name="Hatfull G.F."/>
        </authorList>
    </citation>
    <scope>NUCLEOTIDE SEQUENCE [LARGE SCALE GENOMIC DNA]</scope>
</reference>
<keyword evidence="1" id="KW-0472">Membrane</keyword>